<dbReference type="Proteomes" id="UP000649573">
    <property type="component" value="Unassembled WGS sequence"/>
</dbReference>
<dbReference type="EMBL" id="BMRE01000015">
    <property type="protein sequence ID" value="GGU43037.1"/>
    <property type="molecule type" value="Genomic_DNA"/>
</dbReference>
<evidence type="ECO:0008006" key="4">
    <source>
        <dbReference type="Google" id="ProtNLM"/>
    </source>
</evidence>
<keyword evidence="1" id="KW-1133">Transmembrane helix</keyword>
<accession>A0ABQ2UP49</accession>
<keyword evidence="1" id="KW-0472">Membrane</keyword>
<sequence>MAVLRSPVSDYLRDPLAVFRHALAYLSDLATAWGPMVGPSFALAVAAAAIARRQRRRRYHDKLASDARLITVLAPQTVDPSGALTMWSNLVGLLRPGWLRRFSGQPHLGFELTFTDDGVQIRLWVPGLVPPGMVERAIEAAWPGAHTRTAPAKPPIPLSTGTARQVITIGGELRLARSEALPIRIEHPADPP</sequence>
<protein>
    <recommendedName>
        <fullName evidence="4">Type VI secretion protein</fullName>
    </recommendedName>
</protein>
<organism evidence="2 3">
    <name type="scientific">Lentzea flava</name>
    <dbReference type="NCBI Taxonomy" id="103732"/>
    <lineage>
        <taxon>Bacteria</taxon>
        <taxon>Bacillati</taxon>
        <taxon>Actinomycetota</taxon>
        <taxon>Actinomycetes</taxon>
        <taxon>Pseudonocardiales</taxon>
        <taxon>Pseudonocardiaceae</taxon>
        <taxon>Lentzea</taxon>
    </lineage>
</organism>
<comment type="caution">
    <text evidence="2">The sequence shown here is derived from an EMBL/GenBank/DDBJ whole genome shotgun (WGS) entry which is preliminary data.</text>
</comment>
<evidence type="ECO:0000313" key="3">
    <source>
        <dbReference type="Proteomes" id="UP000649573"/>
    </source>
</evidence>
<keyword evidence="3" id="KW-1185">Reference proteome</keyword>
<feature type="transmembrane region" description="Helical" evidence="1">
    <location>
        <begin position="32"/>
        <end position="51"/>
    </location>
</feature>
<evidence type="ECO:0000256" key="1">
    <source>
        <dbReference type="SAM" id="Phobius"/>
    </source>
</evidence>
<name>A0ABQ2UP49_9PSEU</name>
<keyword evidence="1" id="KW-0812">Transmembrane</keyword>
<proteinExistence type="predicted"/>
<gene>
    <name evidence="2" type="ORF">GCM10010178_39640</name>
</gene>
<reference evidence="3" key="1">
    <citation type="journal article" date="2019" name="Int. J. Syst. Evol. Microbiol.">
        <title>The Global Catalogue of Microorganisms (GCM) 10K type strain sequencing project: providing services to taxonomists for standard genome sequencing and annotation.</title>
        <authorList>
            <consortium name="The Broad Institute Genomics Platform"/>
            <consortium name="The Broad Institute Genome Sequencing Center for Infectious Disease"/>
            <person name="Wu L."/>
            <person name="Ma J."/>
        </authorList>
    </citation>
    <scope>NUCLEOTIDE SEQUENCE [LARGE SCALE GENOMIC DNA]</scope>
    <source>
        <strain evidence="3">JCM 3296</strain>
    </source>
</reference>
<evidence type="ECO:0000313" key="2">
    <source>
        <dbReference type="EMBL" id="GGU43037.1"/>
    </source>
</evidence>